<proteinExistence type="inferred from homology"/>
<evidence type="ECO:0000256" key="6">
    <source>
        <dbReference type="SAM" id="Phobius"/>
    </source>
</evidence>
<comment type="subcellular location">
    <subcellularLocation>
        <location evidence="1">Membrane</location>
    </subcellularLocation>
</comment>
<accession>A0A3N4JVL9</accession>
<dbReference type="InterPro" id="IPR005349">
    <property type="entry name" value="TMEM14"/>
</dbReference>
<dbReference type="InterPro" id="IPR044890">
    <property type="entry name" value="TMEM14_sf"/>
</dbReference>
<dbReference type="GO" id="GO:0016020">
    <property type="term" value="C:membrane"/>
    <property type="evidence" value="ECO:0007669"/>
    <property type="project" value="UniProtKB-SubCell"/>
</dbReference>
<reference evidence="7 8" key="1">
    <citation type="journal article" date="2018" name="Nat. Ecol. Evol.">
        <title>Pezizomycetes genomes reveal the molecular basis of ectomycorrhizal truffle lifestyle.</title>
        <authorList>
            <person name="Murat C."/>
            <person name="Payen T."/>
            <person name="Noel B."/>
            <person name="Kuo A."/>
            <person name="Morin E."/>
            <person name="Chen J."/>
            <person name="Kohler A."/>
            <person name="Krizsan K."/>
            <person name="Balestrini R."/>
            <person name="Da Silva C."/>
            <person name="Montanini B."/>
            <person name="Hainaut M."/>
            <person name="Levati E."/>
            <person name="Barry K.W."/>
            <person name="Belfiori B."/>
            <person name="Cichocki N."/>
            <person name="Clum A."/>
            <person name="Dockter R.B."/>
            <person name="Fauchery L."/>
            <person name="Guy J."/>
            <person name="Iotti M."/>
            <person name="Le Tacon F."/>
            <person name="Lindquist E.A."/>
            <person name="Lipzen A."/>
            <person name="Malagnac F."/>
            <person name="Mello A."/>
            <person name="Molinier V."/>
            <person name="Miyauchi S."/>
            <person name="Poulain J."/>
            <person name="Riccioni C."/>
            <person name="Rubini A."/>
            <person name="Sitrit Y."/>
            <person name="Splivallo R."/>
            <person name="Traeger S."/>
            <person name="Wang M."/>
            <person name="Zifcakova L."/>
            <person name="Wipf D."/>
            <person name="Zambonelli A."/>
            <person name="Paolocci F."/>
            <person name="Nowrousian M."/>
            <person name="Ottonello S."/>
            <person name="Baldrian P."/>
            <person name="Spatafora J.W."/>
            <person name="Henrissat B."/>
            <person name="Nagy L.G."/>
            <person name="Aury J.M."/>
            <person name="Wincker P."/>
            <person name="Grigoriev I.V."/>
            <person name="Bonfante P."/>
            <person name="Martin F.M."/>
        </authorList>
    </citation>
    <scope>NUCLEOTIDE SEQUENCE [LARGE SCALE GENOMIC DNA]</scope>
    <source>
        <strain evidence="7 8">120613-1</strain>
    </source>
</reference>
<evidence type="ECO:0000256" key="2">
    <source>
        <dbReference type="ARBA" id="ARBA00007590"/>
    </source>
</evidence>
<feature type="transmembrane region" description="Helical" evidence="6">
    <location>
        <begin position="28"/>
        <end position="47"/>
    </location>
</feature>
<evidence type="ECO:0000256" key="4">
    <source>
        <dbReference type="ARBA" id="ARBA00022989"/>
    </source>
</evidence>
<name>A0A3N4JVL9_9PEZI</name>
<dbReference type="Gene3D" id="1.10.10.1740">
    <property type="entry name" value="Transmembrane protein 14-like"/>
    <property type="match status" value="1"/>
</dbReference>
<dbReference type="PANTHER" id="PTHR12668">
    <property type="entry name" value="TRANSMEMBRANE PROTEIN 14, 15"/>
    <property type="match status" value="1"/>
</dbReference>
<evidence type="ECO:0000256" key="5">
    <source>
        <dbReference type="ARBA" id="ARBA00023136"/>
    </source>
</evidence>
<keyword evidence="3 6" id="KW-0812">Transmembrane</keyword>
<dbReference type="EMBL" id="ML120377">
    <property type="protein sequence ID" value="RPB00872.1"/>
    <property type="molecule type" value="Genomic_DNA"/>
</dbReference>
<feature type="transmembrane region" description="Helical" evidence="6">
    <location>
        <begin position="82"/>
        <end position="99"/>
    </location>
</feature>
<comment type="similarity">
    <text evidence="2">Belongs to the TMEM14 family.</text>
</comment>
<evidence type="ECO:0008006" key="9">
    <source>
        <dbReference type="Google" id="ProtNLM"/>
    </source>
</evidence>
<evidence type="ECO:0000256" key="3">
    <source>
        <dbReference type="ARBA" id="ARBA00022692"/>
    </source>
</evidence>
<gene>
    <name evidence="7" type="ORF">L873DRAFT_1804642</name>
</gene>
<protein>
    <recommendedName>
        <fullName evidence="9">TMEM14-domain-containing protein</fullName>
    </recommendedName>
</protein>
<evidence type="ECO:0000256" key="1">
    <source>
        <dbReference type="ARBA" id="ARBA00004370"/>
    </source>
</evidence>
<keyword evidence="8" id="KW-1185">Reference proteome</keyword>
<evidence type="ECO:0000313" key="7">
    <source>
        <dbReference type="EMBL" id="RPB00872.1"/>
    </source>
</evidence>
<keyword evidence="5 6" id="KW-0472">Membrane</keyword>
<evidence type="ECO:0000313" key="8">
    <source>
        <dbReference type="Proteomes" id="UP000276215"/>
    </source>
</evidence>
<feature type="transmembrane region" description="Helical" evidence="6">
    <location>
        <begin position="59"/>
        <end position="76"/>
    </location>
</feature>
<keyword evidence="4 6" id="KW-1133">Transmembrane helix</keyword>
<organism evidence="7 8">
    <name type="scientific">Choiromyces venosus 120613-1</name>
    <dbReference type="NCBI Taxonomy" id="1336337"/>
    <lineage>
        <taxon>Eukaryota</taxon>
        <taxon>Fungi</taxon>
        <taxon>Dikarya</taxon>
        <taxon>Ascomycota</taxon>
        <taxon>Pezizomycotina</taxon>
        <taxon>Pezizomycetes</taxon>
        <taxon>Pezizales</taxon>
        <taxon>Tuberaceae</taxon>
        <taxon>Choiromyces</taxon>
    </lineage>
</organism>
<dbReference type="Pfam" id="PF03647">
    <property type="entry name" value="Tmemb_14"/>
    <property type="match status" value="1"/>
</dbReference>
<sequence length="107" mass="10790">MSNPDLPALLIGSLCAVGGTIGYIKTGSIPSVAAGLTVGALYAYAGLRIRNGQAYGHESALLASVLLAGSSLPRALKSGKGVPVGLSVLATYGLVYYGVKVKQQRGL</sequence>
<dbReference type="AlphaFoldDB" id="A0A3N4JVL9"/>
<dbReference type="OrthoDB" id="5620at2759"/>
<dbReference type="Proteomes" id="UP000276215">
    <property type="component" value="Unassembled WGS sequence"/>
</dbReference>
<dbReference type="PANTHER" id="PTHR12668:SF15">
    <property type="entry name" value="UPF0136 DOMAIN PROTEIN (AFU_ORTHOLOGUE AFUA_1G03720)"/>
    <property type="match status" value="1"/>
</dbReference>